<dbReference type="OrthoDB" id="5405911at2"/>
<dbReference type="Proteomes" id="UP000278440">
    <property type="component" value="Unassembled WGS sequence"/>
</dbReference>
<name>A0A495XTV8_9MICO</name>
<protein>
    <recommendedName>
        <fullName evidence="1">N-acetyltransferase domain-containing protein</fullName>
    </recommendedName>
</protein>
<dbReference type="Gene3D" id="3.40.630.30">
    <property type="match status" value="1"/>
</dbReference>
<accession>A0A495XTV8</accession>
<dbReference type="InterPro" id="IPR016181">
    <property type="entry name" value="Acyl_CoA_acyltransferase"/>
</dbReference>
<dbReference type="PANTHER" id="PTHR31435:SF10">
    <property type="entry name" value="BSR4717 PROTEIN"/>
    <property type="match status" value="1"/>
</dbReference>
<reference evidence="2 3" key="1">
    <citation type="submission" date="2018-10" db="EMBL/GenBank/DDBJ databases">
        <title>Sequencing the genomes of 1000 actinobacteria strains.</title>
        <authorList>
            <person name="Klenk H.-P."/>
        </authorList>
    </citation>
    <scope>NUCLEOTIDE SEQUENCE [LARGE SCALE GENOMIC DNA]</scope>
    <source>
        <strain evidence="2 3">DSM 44267</strain>
    </source>
</reference>
<evidence type="ECO:0000259" key="1">
    <source>
        <dbReference type="PROSITE" id="PS51729"/>
    </source>
</evidence>
<comment type="caution">
    <text evidence="2">The sequence shown here is derived from an EMBL/GenBank/DDBJ whole genome shotgun (WGS) entry which is preliminary data.</text>
</comment>
<dbReference type="SUPFAM" id="SSF55729">
    <property type="entry name" value="Acyl-CoA N-acyltransferases (Nat)"/>
    <property type="match status" value="1"/>
</dbReference>
<organism evidence="2 3">
    <name type="scientific">Terracoccus luteus</name>
    <dbReference type="NCBI Taxonomy" id="53356"/>
    <lineage>
        <taxon>Bacteria</taxon>
        <taxon>Bacillati</taxon>
        <taxon>Actinomycetota</taxon>
        <taxon>Actinomycetes</taxon>
        <taxon>Micrococcales</taxon>
        <taxon>Intrasporangiaceae</taxon>
        <taxon>Terracoccus</taxon>
    </lineage>
</organism>
<proteinExistence type="predicted"/>
<dbReference type="PANTHER" id="PTHR31435">
    <property type="entry name" value="PROTEIN NATD1"/>
    <property type="match status" value="1"/>
</dbReference>
<dbReference type="Pfam" id="PF14542">
    <property type="entry name" value="Acetyltransf_CG"/>
    <property type="match status" value="1"/>
</dbReference>
<dbReference type="AlphaFoldDB" id="A0A495XTV8"/>
<dbReference type="InterPro" id="IPR045057">
    <property type="entry name" value="Gcn5-rel_NAT"/>
</dbReference>
<feature type="domain" description="N-acetyltransferase" evidence="1">
    <location>
        <begin position="11"/>
        <end position="105"/>
    </location>
</feature>
<sequence>MSADAESLVYSDAPQHGRWEVRDGERLVGQARYVVIPPGGSGRTPRAVFFHTEVDDDFEGQGVAGRLVTAALDATVAAGQVIVPVCPYVAAFVRRHAAQYDDHVSAPTPADLDAARTA</sequence>
<keyword evidence="3" id="KW-1185">Reference proteome</keyword>
<dbReference type="EMBL" id="RBXT01000001">
    <property type="protein sequence ID" value="RKT77981.1"/>
    <property type="molecule type" value="Genomic_DNA"/>
</dbReference>
<dbReference type="RefSeq" id="WP_121032143.1">
    <property type="nucleotide sequence ID" value="NZ_RBXT01000001.1"/>
</dbReference>
<dbReference type="PROSITE" id="PS51729">
    <property type="entry name" value="GNAT_YJDJ"/>
    <property type="match status" value="1"/>
</dbReference>
<gene>
    <name evidence="2" type="ORF">DFJ68_1415</name>
</gene>
<dbReference type="InterPro" id="IPR031165">
    <property type="entry name" value="GNAT_YJDJ"/>
</dbReference>
<evidence type="ECO:0000313" key="2">
    <source>
        <dbReference type="EMBL" id="RKT77981.1"/>
    </source>
</evidence>
<evidence type="ECO:0000313" key="3">
    <source>
        <dbReference type="Proteomes" id="UP000278440"/>
    </source>
</evidence>